<dbReference type="SMART" id="SM00388">
    <property type="entry name" value="HisKA"/>
    <property type="match status" value="1"/>
</dbReference>
<evidence type="ECO:0000256" key="6">
    <source>
        <dbReference type="ARBA" id="ARBA00022692"/>
    </source>
</evidence>
<dbReference type="SMART" id="SM00387">
    <property type="entry name" value="HATPase_c"/>
    <property type="match status" value="1"/>
</dbReference>
<dbReference type="SMART" id="SM00304">
    <property type="entry name" value="HAMP"/>
    <property type="match status" value="1"/>
</dbReference>
<keyword evidence="5" id="KW-0808">Transferase</keyword>
<feature type="coiled-coil region" evidence="11">
    <location>
        <begin position="211"/>
        <end position="238"/>
    </location>
</feature>
<evidence type="ECO:0000313" key="16">
    <source>
        <dbReference type="Proteomes" id="UP000182248"/>
    </source>
</evidence>
<dbReference type="InterPro" id="IPR036890">
    <property type="entry name" value="HATPase_C_sf"/>
</dbReference>
<dbReference type="GO" id="GO:0000155">
    <property type="term" value="F:phosphorelay sensor kinase activity"/>
    <property type="evidence" value="ECO:0007669"/>
    <property type="project" value="InterPro"/>
</dbReference>
<evidence type="ECO:0000256" key="5">
    <source>
        <dbReference type="ARBA" id="ARBA00022679"/>
    </source>
</evidence>
<keyword evidence="16" id="KW-1185">Reference proteome</keyword>
<dbReference type="SUPFAM" id="SSF47384">
    <property type="entry name" value="Homodimeric domain of signal transducing histidine kinase"/>
    <property type="match status" value="1"/>
</dbReference>
<dbReference type="Pfam" id="PF00672">
    <property type="entry name" value="HAMP"/>
    <property type="match status" value="1"/>
</dbReference>
<keyword evidence="4" id="KW-0597">Phosphoprotein</keyword>
<dbReference type="Gene3D" id="3.30.565.10">
    <property type="entry name" value="Histidine kinase-like ATPase, C-terminal domain"/>
    <property type="match status" value="1"/>
</dbReference>
<dbReference type="SUPFAM" id="SSF55874">
    <property type="entry name" value="ATPase domain of HSP90 chaperone/DNA topoisomerase II/histidine kinase"/>
    <property type="match status" value="1"/>
</dbReference>
<evidence type="ECO:0000256" key="7">
    <source>
        <dbReference type="ARBA" id="ARBA00022777"/>
    </source>
</evidence>
<evidence type="ECO:0000256" key="3">
    <source>
        <dbReference type="ARBA" id="ARBA00012438"/>
    </source>
</evidence>
<keyword evidence="6 12" id="KW-0812">Transmembrane</keyword>
<reference evidence="15 16" key="1">
    <citation type="submission" date="2016-11" db="EMBL/GenBank/DDBJ databases">
        <authorList>
            <person name="Jaros S."/>
            <person name="Januszkiewicz K."/>
            <person name="Wedrychowicz H."/>
        </authorList>
    </citation>
    <scope>NUCLEOTIDE SEQUENCE [LARGE SCALE GENOMIC DNA]</scope>
    <source>
        <strain evidence="15 16">CGMCC 1.12145</strain>
    </source>
</reference>
<evidence type="ECO:0000256" key="11">
    <source>
        <dbReference type="SAM" id="Coils"/>
    </source>
</evidence>
<accession>A0A1K1RYF6</accession>
<dbReference type="SUPFAM" id="SSF158472">
    <property type="entry name" value="HAMP domain-like"/>
    <property type="match status" value="1"/>
</dbReference>
<dbReference type="Proteomes" id="UP000182248">
    <property type="component" value="Unassembled WGS sequence"/>
</dbReference>
<evidence type="ECO:0000256" key="9">
    <source>
        <dbReference type="ARBA" id="ARBA00023012"/>
    </source>
</evidence>
<evidence type="ECO:0000256" key="8">
    <source>
        <dbReference type="ARBA" id="ARBA00022989"/>
    </source>
</evidence>
<protein>
    <recommendedName>
        <fullName evidence="3">histidine kinase</fullName>
        <ecNumber evidence="3">2.7.13.3</ecNumber>
    </recommendedName>
</protein>
<dbReference type="InterPro" id="IPR005467">
    <property type="entry name" value="His_kinase_dom"/>
</dbReference>
<dbReference type="PROSITE" id="PS50109">
    <property type="entry name" value="HIS_KIN"/>
    <property type="match status" value="1"/>
</dbReference>
<name>A0A1K1RYF6_9FLAO</name>
<evidence type="ECO:0000259" key="14">
    <source>
        <dbReference type="PROSITE" id="PS50885"/>
    </source>
</evidence>
<dbReference type="CDD" id="cd00082">
    <property type="entry name" value="HisKA"/>
    <property type="match status" value="1"/>
</dbReference>
<dbReference type="PRINTS" id="PR00344">
    <property type="entry name" value="BCTRLSENSOR"/>
</dbReference>
<dbReference type="Gene3D" id="1.10.287.130">
    <property type="match status" value="1"/>
</dbReference>
<keyword evidence="11" id="KW-0175">Coiled coil</keyword>
<dbReference type="OrthoDB" id="594725at2"/>
<dbReference type="Gene3D" id="6.10.340.10">
    <property type="match status" value="1"/>
</dbReference>
<feature type="transmembrane region" description="Helical" evidence="12">
    <location>
        <begin position="12"/>
        <end position="32"/>
    </location>
</feature>
<keyword evidence="7 15" id="KW-0418">Kinase</keyword>
<dbReference type="AlphaFoldDB" id="A0A1K1RYF6"/>
<evidence type="ECO:0000256" key="12">
    <source>
        <dbReference type="SAM" id="Phobius"/>
    </source>
</evidence>
<dbReference type="Pfam" id="PF02518">
    <property type="entry name" value="HATPase_c"/>
    <property type="match status" value="1"/>
</dbReference>
<dbReference type="InterPro" id="IPR050428">
    <property type="entry name" value="TCS_sensor_his_kinase"/>
</dbReference>
<dbReference type="CDD" id="cd06225">
    <property type="entry name" value="HAMP"/>
    <property type="match status" value="1"/>
</dbReference>
<keyword evidence="10 12" id="KW-0472">Membrane</keyword>
<dbReference type="InterPro" id="IPR004358">
    <property type="entry name" value="Sig_transdc_His_kin-like_C"/>
</dbReference>
<dbReference type="PANTHER" id="PTHR45436">
    <property type="entry name" value="SENSOR HISTIDINE KINASE YKOH"/>
    <property type="match status" value="1"/>
</dbReference>
<dbReference type="STRING" id="1150368.SAMN02927921_04192"/>
<comment type="subcellular location">
    <subcellularLocation>
        <location evidence="2">Membrane</location>
    </subcellularLocation>
</comment>
<feature type="transmembrane region" description="Helical" evidence="12">
    <location>
        <begin position="165"/>
        <end position="184"/>
    </location>
</feature>
<evidence type="ECO:0000256" key="1">
    <source>
        <dbReference type="ARBA" id="ARBA00000085"/>
    </source>
</evidence>
<keyword evidence="9" id="KW-0902">Two-component regulatory system</keyword>
<sequence>MKLNFKNRIALHYIVATGLIIAVVFLGIFFVVKSSVYANLDKDLNFEVQKHTREIAITKDSIYFFNKKELEEREHTEVQVNPVFVQLSGKDGTLFDKSPNLKENQLTTSADQEAGQHFNALLADQPLRQVQLPIEKNGDLKGYVVAAMSLEGSIKVINNLGNTLLIIYPIVLFGLFFISSFLAGRSIAPIRSIISTTNNITRNNLNERVILPQKKDELHELSSAINDLLNRIERTIERERQFTSDASHELRTPLSSLSGTLEVLIQKERSQLEYEKKIGYSLGVIDTMTQTLEQLLTLARMETPSEVSSDDLEILPILIDGILSKYKDKILEKGLRIKTDLDNSIEYQVPRYYANLILDNAIQNAIKYSEEGGSIFISIQRKNDSVVCSVKDEGIGIKKEDMDKIFNSFYRSDALAHKHISGNGLGLSIAKKSADAIGATLSIESELHRGTILRITF</sequence>
<dbReference type="InterPro" id="IPR036097">
    <property type="entry name" value="HisK_dim/P_sf"/>
</dbReference>
<evidence type="ECO:0000313" key="15">
    <source>
        <dbReference type="EMBL" id="SFW77105.1"/>
    </source>
</evidence>
<proteinExistence type="predicted"/>
<dbReference type="RefSeq" id="WP_072319411.1">
    <property type="nucleotide sequence ID" value="NZ_FPJE01000042.1"/>
</dbReference>
<evidence type="ECO:0000256" key="10">
    <source>
        <dbReference type="ARBA" id="ARBA00023136"/>
    </source>
</evidence>
<gene>
    <name evidence="15" type="ORF">SAMN02927921_04192</name>
</gene>
<dbReference type="PANTHER" id="PTHR45436:SF5">
    <property type="entry name" value="SENSOR HISTIDINE KINASE TRCS"/>
    <property type="match status" value="1"/>
</dbReference>
<organism evidence="15 16">
    <name type="scientific">Sinomicrobium oceani</name>
    <dbReference type="NCBI Taxonomy" id="1150368"/>
    <lineage>
        <taxon>Bacteria</taxon>
        <taxon>Pseudomonadati</taxon>
        <taxon>Bacteroidota</taxon>
        <taxon>Flavobacteriia</taxon>
        <taxon>Flavobacteriales</taxon>
        <taxon>Flavobacteriaceae</taxon>
        <taxon>Sinomicrobium</taxon>
    </lineage>
</organism>
<evidence type="ECO:0000256" key="2">
    <source>
        <dbReference type="ARBA" id="ARBA00004370"/>
    </source>
</evidence>
<dbReference type="InterPro" id="IPR003661">
    <property type="entry name" value="HisK_dim/P_dom"/>
</dbReference>
<dbReference type="GO" id="GO:0005886">
    <property type="term" value="C:plasma membrane"/>
    <property type="evidence" value="ECO:0007669"/>
    <property type="project" value="TreeGrafter"/>
</dbReference>
<keyword evidence="8 12" id="KW-1133">Transmembrane helix</keyword>
<evidence type="ECO:0000259" key="13">
    <source>
        <dbReference type="PROSITE" id="PS50109"/>
    </source>
</evidence>
<dbReference type="InterPro" id="IPR003594">
    <property type="entry name" value="HATPase_dom"/>
</dbReference>
<dbReference type="EMBL" id="FPJE01000042">
    <property type="protein sequence ID" value="SFW77105.1"/>
    <property type="molecule type" value="Genomic_DNA"/>
</dbReference>
<dbReference type="InterPro" id="IPR003660">
    <property type="entry name" value="HAMP_dom"/>
</dbReference>
<comment type="catalytic activity">
    <reaction evidence="1">
        <text>ATP + protein L-histidine = ADP + protein N-phospho-L-histidine.</text>
        <dbReference type="EC" id="2.7.13.3"/>
    </reaction>
</comment>
<evidence type="ECO:0000256" key="4">
    <source>
        <dbReference type="ARBA" id="ARBA00022553"/>
    </source>
</evidence>
<dbReference type="PROSITE" id="PS50885">
    <property type="entry name" value="HAMP"/>
    <property type="match status" value="1"/>
</dbReference>
<dbReference type="EC" id="2.7.13.3" evidence="3"/>
<dbReference type="Pfam" id="PF00512">
    <property type="entry name" value="HisKA"/>
    <property type="match status" value="1"/>
</dbReference>
<feature type="domain" description="Histidine kinase" evidence="13">
    <location>
        <begin position="245"/>
        <end position="457"/>
    </location>
</feature>
<feature type="domain" description="HAMP" evidence="14">
    <location>
        <begin position="184"/>
        <end position="237"/>
    </location>
</feature>